<dbReference type="SUPFAM" id="SSF51338">
    <property type="entry name" value="Composite domain of metallo-dependent hydrolases"/>
    <property type="match status" value="1"/>
</dbReference>
<dbReference type="InterPro" id="IPR011059">
    <property type="entry name" value="Metal-dep_hydrolase_composite"/>
</dbReference>
<gene>
    <name evidence="2" type="ORF">CH330_07350</name>
</gene>
<sequence>MEFTGRIIQSPDAEPFYGRLVLKNGRITELVKLRGKPGPGTLFIAPGFIDAHTHPLELGLQQLFVNLEKVKSVDELLTALSARTEAMRESGILLGFNLDPENLAESRYPNRCELDRVTQKIPTLVYRVDGHSACANSAGLELAFGHQIGKENSGILFGQAYEQASQVFKRKLGPETIMAALESAADIAASNGVTTLAALVGTNDTKEQKWQILLDALSGLKIRTVPFMQTRNPELACRFGLPRVGGCVLVDGSFGSHTAALTRNYHDSPNNRGLCYFSDKELLAFLKQANELQLQTALHAIGDRAIEQLVRCHESLACPGKKNPLRHRIEHTELLDASLIERIANLGLILCVQPAFEARWGGPNRLYAKRLGNRWRKTNPYRSLLNAGILLAGGSDAPITPIDPFGGIWAAIKHPNKQQEITGQEAFAMFTTAAAYSLGLELTIGRLEPGYQADFVLLTKDPRFESDSRLIATYRAGNCLYQDKKQKKFST</sequence>
<feature type="domain" description="Amidohydrolase 3" evidence="1">
    <location>
        <begin position="44"/>
        <end position="481"/>
    </location>
</feature>
<name>A0A235BRK4_UNCW3</name>
<dbReference type="AlphaFoldDB" id="A0A235BRK4"/>
<evidence type="ECO:0000259" key="1">
    <source>
        <dbReference type="Pfam" id="PF07969"/>
    </source>
</evidence>
<dbReference type="EMBL" id="NOZP01000134">
    <property type="protein sequence ID" value="OYD14851.1"/>
    <property type="molecule type" value="Genomic_DNA"/>
</dbReference>
<evidence type="ECO:0000313" key="2">
    <source>
        <dbReference type="EMBL" id="OYD14851.1"/>
    </source>
</evidence>
<evidence type="ECO:0000313" key="3">
    <source>
        <dbReference type="Proteomes" id="UP000215559"/>
    </source>
</evidence>
<dbReference type="InterPro" id="IPR013108">
    <property type="entry name" value="Amidohydro_3"/>
</dbReference>
<organism evidence="2 3">
    <name type="scientific">candidate division WOR-3 bacterium JGI_Cruoil_03_51_56</name>
    <dbReference type="NCBI Taxonomy" id="1973747"/>
    <lineage>
        <taxon>Bacteria</taxon>
        <taxon>Bacteria division WOR-3</taxon>
    </lineage>
</organism>
<dbReference type="Proteomes" id="UP000215559">
    <property type="component" value="Unassembled WGS sequence"/>
</dbReference>
<dbReference type="GO" id="GO:0016810">
    <property type="term" value="F:hydrolase activity, acting on carbon-nitrogen (but not peptide) bonds"/>
    <property type="evidence" value="ECO:0007669"/>
    <property type="project" value="InterPro"/>
</dbReference>
<dbReference type="PANTHER" id="PTHR22642:SF22">
    <property type="entry name" value="EXOENZYMES REGULATORY PROTEIN AEPA"/>
    <property type="match status" value="1"/>
</dbReference>
<dbReference type="InterPro" id="IPR032466">
    <property type="entry name" value="Metal_Hydrolase"/>
</dbReference>
<proteinExistence type="predicted"/>
<comment type="caution">
    <text evidence="2">The sequence shown here is derived from an EMBL/GenBank/DDBJ whole genome shotgun (WGS) entry which is preliminary data.</text>
</comment>
<reference evidence="2 3" key="1">
    <citation type="submission" date="2017-07" db="EMBL/GenBank/DDBJ databases">
        <title>Recovery of genomes from metagenomes via a dereplication, aggregation, and scoring strategy.</title>
        <authorList>
            <person name="Sieber C.M."/>
            <person name="Probst A.J."/>
            <person name="Sharrar A."/>
            <person name="Thomas B.C."/>
            <person name="Hess M."/>
            <person name="Tringe S.G."/>
            <person name="Banfield J.F."/>
        </authorList>
    </citation>
    <scope>NUCLEOTIDE SEQUENCE [LARGE SCALE GENOMIC DNA]</scope>
    <source>
        <strain evidence="2">JGI_Cruoil_03_51_56</strain>
    </source>
</reference>
<dbReference type="InterPro" id="IPR033932">
    <property type="entry name" value="YtcJ-like"/>
</dbReference>
<dbReference type="SUPFAM" id="SSF51556">
    <property type="entry name" value="Metallo-dependent hydrolases"/>
    <property type="match status" value="1"/>
</dbReference>
<dbReference type="Gene3D" id="3.20.20.140">
    <property type="entry name" value="Metal-dependent hydrolases"/>
    <property type="match status" value="1"/>
</dbReference>
<dbReference type="Pfam" id="PF07969">
    <property type="entry name" value="Amidohydro_3"/>
    <property type="match status" value="1"/>
</dbReference>
<accession>A0A235BRK4</accession>
<dbReference type="CDD" id="cd01300">
    <property type="entry name" value="YtcJ_like"/>
    <property type="match status" value="1"/>
</dbReference>
<dbReference type="Gene3D" id="2.30.40.10">
    <property type="entry name" value="Urease, subunit C, domain 1"/>
    <property type="match status" value="1"/>
</dbReference>
<dbReference type="PANTHER" id="PTHR22642">
    <property type="entry name" value="IMIDAZOLONEPROPIONASE"/>
    <property type="match status" value="1"/>
</dbReference>
<dbReference type="Gene3D" id="3.10.310.70">
    <property type="match status" value="1"/>
</dbReference>
<protein>
    <recommendedName>
        <fullName evidence="1">Amidohydrolase 3 domain-containing protein</fullName>
    </recommendedName>
</protein>